<evidence type="ECO:0000259" key="1">
    <source>
        <dbReference type="PROSITE" id="PS51737"/>
    </source>
</evidence>
<dbReference type="InterPro" id="IPR036162">
    <property type="entry name" value="Resolvase-like_N_sf"/>
</dbReference>
<reference evidence="2" key="2">
    <citation type="journal article" date="2021" name="PeerJ">
        <title>Extensive microbial diversity within the chicken gut microbiome revealed by metagenomics and culture.</title>
        <authorList>
            <person name="Gilroy R."/>
            <person name="Ravi A."/>
            <person name="Getino M."/>
            <person name="Pursley I."/>
            <person name="Horton D.L."/>
            <person name="Alikhan N.F."/>
            <person name="Baker D."/>
            <person name="Gharbi K."/>
            <person name="Hall N."/>
            <person name="Watson M."/>
            <person name="Adriaenssens E.M."/>
            <person name="Foster-Nyarko E."/>
            <person name="Jarju S."/>
            <person name="Secka A."/>
            <person name="Antonio M."/>
            <person name="Oren A."/>
            <person name="Chaudhuri R.R."/>
            <person name="La Ragione R."/>
            <person name="Hildebrand F."/>
            <person name="Pallen M.J."/>
        </authorList>
    </citation>
    <scope>NUCLEOTIDE SEQUENCE</scope>
    <source>
        <strain evidence="2">CHK33-4379</strain>
    </source>
</reference>
<dbReference type="InterPro" id="IPR006119">
    <property type="entry name" value="Resolv_N"/>
</dbReference>
<dbReference type="SUPFAM" id="SSF53041">
    <property type="entry name" value="Resolvase-like"/>
    <property type="match status" value="1"/>
</dbReference>
<dbReference type="Pfam" id="PF07508">
    <property type="entry name" value="Recombinase"/>
    <property type="match status" value="1"/>
</dbReference>
<organism evidence="2 3">
    <name type="scientific">Candidatus Faeciplasma pullistercoris</name>
    <dbReference type="NCBI Taxonomy" id="2840800"/>
    <lineage>
        <taxon>Bacteria</taxon>
        <taxon>Bacillati</taxon>
        <taxon>Bacillota</taxon>
        <taxon>Clostridia</taxon>
        <taxon>Eubacteriales</taxon>
        <taxon>Oscillospiraceae</taxon>
        <taxon>Oscillospiraceae incertae sedis</taxon>
        <taxon>Candidatus Faeciplasma</taxon>
    </lineage>
</organism>
<proteinExistence type="predicted"/>
<dbReference type="Gene3D" id="3.90.1750.20">
    <property type="entry name" value="Putative Large Serine Recombinase, Chain B, Domain 2"/>
    <property type="match status" value="1"/>
</dbReference>
<reference evidence="2" key="1">
    <citation type="submission" date="2020-10" db="EMBL/GenBank/DDBJ databases">
        <authorList>
            <person name="Gilroy R."/>
        </authorList>
    </citation>
    <scope>NUCLEOTIDE SEQUENCE</scope>
    <source>
        <strain evidence="2">CHK33-4379</strain>
    </source>
</reference>
<name>A0A9D1KKK2_9FIRM</name>
<dbReference type="Pfam" id="PF00239">
    <property type="entry name" value="Resolvase"/>
    <property type="match status" value="1"/>
</dbReference>
<dbReference type="EMBL" id="DVLL01000020">
    <property type="protein sequence ID" value="HIT59166.1"/>
    <property type="molecule type" value="Genomic_DNA"/>
</dbReference>
<dbReference type="Pfam" id="PF13408">
    <property type="entry name" value="Zn_ribbon_recom"/>
    <property type="match status" value="1"/>
</dbReference>
<protein>
    <submittedName>
        <fullName evidence="2">Recombinase family protein</fullName>
    </submittedName>
</protein>
<dbReference type="GO" id="GO:0000150">
    <property type="term" value="F:DNA strand exchange activity"/>
    <property type="evidence" value="ECO:0007669"/>
    <property type="project" value="InterPro"/>
</dbReference>
<dbReference type="Gene3D" id="3.40.50.1390">
    <property type="entry name" value="Resolvase, N-terminal catalytic domain"/>
    <property type="match status" value="1"/>
</dbReference>
<comment type="caution">
    <text evidence="2">The sequence shown here is derived from an EMBL/GenBank/DDBJ whole genome shotgun (WGS) entry which is preliminary data.</text>
</comment>
<dbReference type="PANTHER" id="PTHR30461">
    <property type="entry name" value="DNA-INVERTASE FROM LAMBDOID PROPHAGE"/>
    <property type="match status" value="1"/>
</dbReference>
<dbReference type="Proteomes" id="UP000824136">
    <property type="component" value="Unassembled WGS sequence"/>
</dbReference>
<dbReference type="AlphaFoldDB" id="A0A9D1KKK2"/>
<gene>
    <name evidence="2" type="ORF">IAC39_05615</name>
</gene>
<dbReference type="InterPro" id="IPR038109">
    <property type="entry name" value="DNA_bind_recomb_sf"/>
</dbReference>
<sequence>MRELRQLGVTVYFEKEHINTASMSNEMFLSMMSAFAQEESISISKNMRKGAVIRMKNGTFRLSQAPYGYYLDEKGILIVQQEEAKIVQRIFGNFLSGMGIQEIAAELQKEHIPKLNGEPIWSYTGILYILTNERYIGDELFQKRYTTDTLPFQKKINRGQKKQYYAEDTHDPIISREVFRKAQELLKRKSERHGHQNNGQYTFTSLIVCDECGTNFCRRIAKNQRVLWTCRKHFKGKHLCSMESLNETEIQQCFLTLYKKLTENRQEILGSYLRQLEELKDKDFMAHP</sequence>
<feature type="domain" description="Recombinase" evidence="1">
    <location>
        <begin position="66"/>
        <end position="192"/>
    </location>
</feature>
<dbReference type="InterPro" id="IPR050639">
    <property type="entry name" value="SSR_resolvase"/>
</dbReference>
<dbReference type="InterPro" id="IPR025827">
    <property type="entry name" value="Zn_ribbon_recom_dom"/>
</dbReference>
<evidence type="ECO:0000313" key="2">
    <source>
        <dbReference type="EMBL" id="HIT59166.1"/>
    </source>
</evidence>
<dbReference type="PROSITE" id="PS51737">
    <property type="entry name" value="RECOMBINASE_DNA_BIND"/>
    <property type="match status" value="1"/>
</dbReference>
<accession>A0A9D1KKK2</accession>
<evidence type="ECO:0000313" key="3">
    <source>
        <dbReference type="Proteomes" id="UP000824136"/>
    </source>
</evidence>
<dbReference type="GO" id="GO:0003677">
    <property type="term" value="F:DNA binding"/>
    <property type="evidence" value="ECO:0007669"/>
    <property type="project" value="InterPro"/>
</dbReference>
<dbReference type="PANTHER" id="PTHR30461:SF23">
    <property type="entry name" value="DNA RECOMBINASE-RELATED"/>
    <property type="match status" value="1"/>
</dbReference>
<dbReference type="InterPro" id="IPR011109">
    <property type="entry name" value="DNA_bind_recombinase_dom"/>
</dbReference>